<accession>A0ABU8SGP8</accession>
<evidence type="ECO:0000313" key="2">
    <source>
        <dbReference type="EMBL" id="MEJ6348547.1"/>
    </source>
</evidence>
<protein>
    <submittedName>
        <fullName evidence="2">Nuclear transport factor 2 family protein</fullName>
    </submittedName>
</protein>
<proteinExistence type="predicted"/>
<reference evidence="2 3" key="1">
    <citation type="submission" date="2023-10" db="EMBL/GenBank/DDBJ databases">
        <title>Holzapfeliella saturejae sp. nov. isolated from Satureja montana flowers.</title>
        <authorList>
            <person name="Alcantara C."/>
            <person name="Zuniga M."/>
            <person name="Landete J.M."/>
            <person name="Monedero V."/>
        </authorList>
    </citation>
    <scope>NUCLEOTIDE SEQUENCE [LARGE SCALE GENOMIC DNA]</scope>
    <source>
        <strain evidence="2 3">He02</strain>
    </source>
</reference>
<organism evidence="2 3">
    <name type="scientific">Holzapfeliella saturejae</name>
    <dbReference type="NCBI Taxonomy" id="3082953"/>
    <lineage>
        <taxon>Bacteria</taxon>
        <taxon>Bacillati</taxon>
        <taxon>Bacillota</taxon>
        <taxon>Bacilli</taxon>
        <taxon>Lactobacillales</taxon>
        <taxon>Lactobacillaceae</taxon>
        <taxon>Holzapfeliella</taxon>
    </lineage>
</organism>
<feature type="domain" description="DUF4440" evidence="1">
    <location>
        <begin position="11"/>
        <end position="102"/>
    </location>
</feature>
<dbReference type="EMBL" id="JAWMWG010000001">
    <property type="protein sequence ID" value="MEJ6348547.1"/>
    <property type="molecule type" value="Genomic_DNA"/>
</dbReference>
<dbReference type="InterPro" id="IPR027843">
    <property type="entry name" value="DUF4440"/>
</dbReference>
<evidence type="ECO:0000259" key="1">
    <source>
        <dbReference type="Pfam" id="PF14534"/>
    </source>
</evidence>
<sequence>MSSLSNQEIAVRQVYQRLYQDMINRDTSDLSSLLIDDFYLVHITGVQQSKNDWLGAIENSSMQYFSAEEDQLTFENLTASKPTIVAKNRVDADISGMRRIWNLQLTISFETVNN</sequence>
<keyword evidence="3" id="KW-1185">Reference proteome</keyword>
<dbReference type="RefSeq" id="WP_339969821.1">
    <property type="nucleotide sequence ID" value="NZ_JAWMWG010000001.1"/>
</dbReference>
<name>A0ABU8SGP8_9LACO</name>
<gene>
    <name evidence="2" type="ORF">R4Y45_04815</name>
</gene>
<dbReference type="InterPro" id="IPR032710">
    <property type="entry name" value="NTF2-like_dom_sf"/>
</dbReference>
<dbReference type="Pfam" id="PF14534">
    <property type="entry name" value="DUF4440"/>
    <property type="match status" value="1"/>
</dbReference>
<dbReference type="SUPFAM" id="SSF54427">
    <property type="entry name" value="NTF2-like"/>
    <property type="match status" value="1"/>
</dbReference>
<comment type="caution">
    <text evidence="2">The sequence shown here is derived from an EMBL/GenBank/DDBJ whole genome shotgun (WGS) entry which is preliminary data.</text>
</comment>
<dbReference type="Proteomes" id="UP001377804">
    <property type="component" value="Unassembled WGS sequence"/>
</dbReference>
<evidence type="ECO:0000313" key="3">
    <source>
        <dbReference type="Proteomes" id="UP001377804"/>
    </source>
</evidence>
<dbReference type="Gene3D" id="3.10.450.50">
    <property type="match status" value="1"/>
</dbReference>